<dbReference type="RefSeq" id="WP_170109436.1">
    <property type="nucleotide sequence ID" value="NZ_QBKR01000002.1"/>
</dbReference>
<dbReference type="EMBL" id="QBKR01000002">
    <property type="protein sequence ID" value="PTX64530.1"/>
    <property type="molecule type" value="Genomic_DNA"/>
</dbReference>
<accession>A0A2T6C884</accession>
<gene>
    <name evidence="1" type="ORF">C8P63_10223</name>
</gene>
<comment type="caution">
    <text evidence="1">The sequence shown here is derived from an EMBL/GenBank/DDBJ whole genome shotgun (WGS) entry which is preliminary data.</text>
</comment>
<proteinExistence type="predicted"/>
<name>A0A2T6C884_9BACL</name>
<dbReference type="AlphaFoldDB" id="A0A2T6C884"/>
<organism evidence="1 2">
    <name type="scientific">Melghirimyces profundicolus</name>
    <dbReference type="NCBI Taxonomy" id="1242148"/>
    <lineage>
        <taxon>Bacteria</taxon>
        <taxon>Bacillati</taxon>
        <taxon>Bacillota</taxon>
        <taxon>Bacilli</taxon>
        <taxon>Bacillales</taxon>
        <taxon>Thermoactinomycetaceae</taxon>
        <taxon>Melghirimyces</taxon>
    </lineage>
</organism>
<evidence type="ECO:0000313" key="2">
    <source>
        <dbReference type="Proteomes" id="UP000244240"/>
    </source>
</evidence>
<keyword evidence="2" id="KW-1185">Reference proteome</keyword>
<protein>
    <submittedName>
        <fullName evidence="1">Uncharacterized protein</fullName>
    </submittedName>
</protein>
<evidence type="ECO:0000313" key="1">
    <source>
        <dbReference type="EMBL" id="PTX64530.1"/>
    </source>
</evidence>
<dbReference type="Proteomes" id="UP000244240">
    <property type="component" value="Unassembled WGS sequence"/>
</dbReference>
<sequence>MEDVKIIRRGMIYVAKSGKTTGKGFTEQEALMNLQKKLDRKKAEDSPDRKE</sequence>
<reference evidence="1 2" key="1">
    <citation type="submission" date="2018-04" db="EMBL/GenBank/DDBJ databases">
        <title>Genomic Encyclopedia of Archaeal and Bacterial Type Strains, Phase II (KMG-II): from individual species to whole genera.</title>
        <authorList>
            <person name="Goeker M."/>
        </authorList>
    </citation>
    <scope>NUCLEOTIDE SEQUENCE [LARGE SCALE GENOMIC DNA]</scope>
    <source>
        <strain evidence="1 2">DSM 45787</strain>
    </source>
</reference>